<keyword evidence="2" id="KW-0812">Transmembrane</keyword>
<dbReference type="Proteomes" id="UP000507470">
    <property type="component" value="Unassembled WGS sequence"/>
</dbReference>
<evidence type="ECO:0000313" key="4">
    <source>
        <dbReference type="Proteomes" id="UP000507470"/>
    </source>
</evidence>
<gene>
    <name evidence="3" type="ORF">MCOR_15601</name>
</gene>
<dbReference type="AlphaFoldDB" id="A0A6J8B9C6"/>
<dbReference type="OrthoDB" id="10465095at2759"/>
<protein>
    <submittedName>
        <fullName evidence="3">Uncharacterized protein</fullName>
    </submittedName>
</protein>
<evidence type="ECO:0000313" key="3">
    <source>
        <dbReference type="EMBL" id="CAC5379544.1"/>
    </source>
</evidence>
<dbReference type="EMBL" id="CACVKT020002742">
    <property type="protein sequence ID" value="CAC5379544.1"/>
    <property type="molecule type" value="Genomic_DNA"/>
</dbReference>
<keyword evidence="2" id="KW-0472">Membrane</keyword>
<name>A0A6J8B9C6_MYTCO</name>
<evidence type="ECO:0000256" key="2">
    <source>
        <dbReference type="SAM" id="Phobius"/>
    </source>
</evidence>
<sequence length="462" mass="50981">MDVFKDYDYIFLTTVVLMLSFSTFTVAVCTLPTELHNSVWNYQYLNVANNAQVTTTLTFGRTTLTEPSNIRLNAVGTTLDAWTCISNLTLSSAVSVAVFKSDTSYSDFNGKSKWVYLCMKLTKVADDYFYFYLLSDEDHTVFPPERVYQSGGILDNTFPVCSTFCQYTTRPRIRTLKKSGSSAILPGDVSLCEPCDSACEEAATTEMTSMESTHKTTLPPMSTEIDITTDITSTETTQKTTLPSTSTEMDTTTKMTSLETTLKTTTQSTSTEIDTTTEIASTETTQKIVLPSTSIEMNTTTETTSLETTLKTTTQSTSTEIDTTTEIASTETTQKTTLPATSTNLVTTTQQSTIHIMFDDTETNIDINAPTTDKTTIDTLSTDTENLKIYSGPIIIAVIASFGSLSVIITFVYLKGHSGLNTEEMIHGKGEEAYGITPEIFYLYKGEEFGFQKIAIQHWDCH</sequence>
<proteinExistence type="predicted"/>
<keyword evidence="2" id="KW-1133">Transmembrane helix</keyword>
<organism evidence="3 4">
    <name type="scientific">Mytilus coruscus</name>
    <name type="common">Sea mussel</name>
    <dbReference type="NCBI Taxonomy" id="42192"/>
    <lineage>
        <taxon>Eukaryota</taxon>
        <taxon>Metazoa</taxon>
        <taxon>Spiralia</taxon>
        <taxon>Lophotrochozoa</taxon>
        <taxon>Mollusca</taxon>
        <taxon>Bivalvia</taxon>
        <taxon>Autobranchia</taxon>
        <taxon>Pteriomorphia</taxon>
        <taxon>Mytilida</taxon>
        <taxon>Mytiloidea</taxon>
        <taxon>Mytilidae</taxon>
        <taxon>Mytilinae</taxon>
        <taxon>Mytilus</taxon>
    </lineage>
</organism>
<accession>A0A6J8B9C6</accession>
<evidence type="ECO:0000256" key="1">
    <source>
        <dbReference type="SAM" id="MobiDB-lite"/>
    </source>
</evidence>
<reference evidence="3 4" key="1">
    <citation type="submission" date="2020-06" db="EMBL/GenBank/DDBJ databases">
        <authorList>
            <person name="Li R."/>
            <person name="Bekaert M."/>
        </authorList>
    </citation>
    <scope>NUCLEOTIDE SEQUENCE [LARGE SCALE GENOMIC DNA]</scope>
    <source>
        <strain evidence="4">wild</strain>
    </source>
</reference>
<feature type="transmembrane region" description="Helical" evidence="2">
    <location>
        <begin position="7"/>
        <end position="28"/>
    </location>
</feature>
<feature type="transmembrane region" description="Helical" evidence="2">
    <location>
        <begin position="394"/>
        <end position="414"/>
    </location>
</feature>
<feature type="region of interest" description="Disordered" evidence="1">
    <location>
        <begin position="233"/>
        <end position="252"/>
    </location>
</feature>
<keyword evidence="4" id="KW-1185">Reference proteome</keyword>